<dbReference type="CDD" id="cd23422">
    <property type="entry name" value="beta-trefoil_Ricin_MPL_CNL"/>
    <property type="match status" value="1"/>
</dbReference>
<evidence type="ECO:0000256" key="1">
    <source>
        <dbReference type="SAM" id="MobiDB-lite"/>
    </source>
</evidence>
<feature type="domain" description="Ricin B lectin" evidence="2">
    <location>
        <begin position="41"/>
        <end position="133"/>
    </location>
</feature>
<gene>
    <name evidence="3" type="ORF">DICSQDRAFT_180367</name>
</gene>
<organism evidence="3 4">
    <name type="scientific">Dichomitus squalens (strain LYAD-421)</name>
    <name type="common">Western red white-rot fungus</name>
    <dbReference type="NCBI Taxonomy" id="732165"/>
    <lineage>
        <taxon>Eukaryota</taxon>
        <taxon>Fungi</taxon>
        <taxon>Dikarya</taxon>
        <taxon>Basidiomycota</taxon>
        <taxon>Agaricomycotina</taxon>
        <taxon>Agaricomycetes</taxon>
        <taxon>Polyporales</taxon>
        <taxon>Polyporaceae</taxon>
        <taxon>Dichomitus</taxon>
    </lineage>
</organism>
<dbReference type="SUPFAM" id="SSF50370">
    <property type="entry name" value="Ricin B-like lectins"/>
    <property type="match status" value="1"/>
</dbReference>
<evidence type="ECO:0000313" key="4">
    <source>
        <dbReference type="Proteomes" id="UP000053319"/>
    </source>
</evidence>
<dbReference type="OrthoDB" id="2131701at2759"/>
<dbReference type="Proteomes" id="UP000053319">
    <property type="component" value="Unassembled WGS sequence"/>
</dbReference>
<dbReference type="Pfam" id="PF14200">
    <property type="entry name" value="RicinB_lectin_2"/>
    <property type="match status" value="1"/>
</dbReference>
<dbReference type="RefSeq" id="XP_007365279.1">
    <property type="nucleotide sequence ID" value="XM_007365217.1"/>
</dbReference>
<dbReference type="AlphaFoldDB" id="R7T0R3"/>
<proteinExistence type="predicted"/>
<reference evidence="3 4" key="1">
    <citation type="journal article" date="2012" name="Science">
        <title>The Paleozoic origin of enzymatic lignin decomposition reconstructed from 31 fungal genomes.</title>
        <authorList>
            <person name="Floudas D."/>
            <person name="Binder M."/>
            <person name="Riley R."/>
            <person name="Barry K."/>
            <person name="Blanchette R.A."/>
            <person name="Henrissat B."/>
            <person name="Martinez A.T."/>
            <person name="Otillar R."/>
            <person name="Spatafora J.W."/>
            <person name="Yadav J.S."/>
            <person name="Aerts A."/>
            <person name="Benoit I."/>
            <person name="Boyd A."/>
            <person name="Carlson A."/>
            <person name="Copeland A."/>
            <person name="Coutinho P.M."/>
            <person name="de Vries R.P."/>
            <person name="Ferreira P."/>
            <person name="Findley K."/>
            <person name="Foster B."/>
            <person name="Gaskell J."/>
            <person name="Glotzer D."/>
            <person name="Gorecki P."/>
            <person name="Heitman J."/>
            <person name="Hesse C."/>
            <person name="Hori C."/>
            <person name="Igarashi K."/>
            <person name="Jurgens J.A."/>
            <person name="Kallen N."/>
            <person name="Kersten P."/>
            <person name="Kohler A."/>
            <person name="Kuees U."/>
            <person name="Kumar T.K.A."/>
            <person name="Kuo A."/>
            <person name="LaButti K."/>
            <person name="Larrondo L.F."/>
            <person name="Lindquist E."/>
            <person name="Ling A."/>
            <person name="Lombard V."/>
            <person name="Lucas S."/>
            <person name="Lundell T."/>
            <person name="Martin R."/>
            <person name="McLaughlin D.J."/>
            <person name="Morgenstern I."/>
            <person name="Morin E."/>
            <person name="Murat C."/>
            <person name="Nagy L.G."/>
            <person name="Nolan M."/>
            <person name="Ohm R.A."/>
            <person name="Patyshakuliyeva A."/>
            <person name="Rokas A."/>
            <person name="Ruiz-Duenas F.J."/>
            <person name="Sabat G."/>
            <person name="Salamov A."/>
            <person name="Samejima M."/>
            <person name="Schmutz J."/>
            <person name="Slot J.C."/>
            <person name="St John F."/>
            <person name="Stenlid J."/>
            <person name="Sun H."/>
            <person name="Sun S."/>
            <person name="Syed K."/>
            <person name="Tsang A."/>
            <person name="Wiebenga A."/>
            <person name="Young D."/>
            <person name="Pisabarro A."/>
            <person name="Eastwood D.C."/>
            <person name="Martin F."/>
            <person name="Cullen D."/>
            <person name="Grigoriev I.V."/>
            <person name="Hibbett D.S."/>
        </authorList>
    </citation>
    <scope>NUCLEOTIDE SEQUENCE [LARGE SCALE GENOMIC DNA]</scope>
    <source>
        <strain evidence="3 4">LYAD-421 SS1</strain>
    </source>
</reference>
<dbReference type="InterPro" id="IPR035992">
    <property type="entry name" value="Ricin_B-like_lectins"/>
</dbReference>
<dbReference type="KEGG" id="dsq:DICSQDRAFT_180367"/>
<dbReference type="GeneID" id="18840862"/>
<accession>R7T0R3</accession>
<feature type="compositionally biased region" description="Basic and acidic residues" evidence="1">
    <location>
        <begin position="134"/>
        <end position="152"/>
    </location>
</feature>
<dbReference type="Gene3D" id="2.80.10.50">
    <property type="match status" value="1"/>
</dbReference>
<dbReference type="OMA" id="NQKWVAE"/>
<dbReference type="EMBL" id="JH719407">
    <property type="protein sequence ID" value="EJF62024.1"/>
    <property type="molecule type" value="Genomic_DNA"/>
</dbReference>
<feature type="region of interest" description="Disordered" evidence="1">
    <location>
        <begin position="120"/>
        <end position="152"/>
    </location>
</feature>
<dbReference type="HOGENOM" id="CLU_119132_0_0_1"/>
<sequence length="152" mass="17067">MTVQIKPSHTYRFIHAKSRAVLDLSMADFKSVAAGTWADSDNQKWVAERARSVPETGATRWTFRNVATGLYLGIDGVPRSAARVAATRTETEWDVRPDREDPAALRVVVPTARLALQLGDKGTPQQGAPAMLWENRDGEDQRWQLEEDKRSY</sequence>
<name>R7T0R3_DICSQ</name>
<evidence type="ECO:0000313" key="3">
    <source>
        <dbReference type="EMBL" id="EJF62024.1"/>
    </source>
</evidence>
<dbReference type="InterPro" id="IPR000772">
    <property type="entry name" value="Ricin_B_lectin"/>
</dbReference>
<protein>
    <recommendedName>
        <fullName evidence="2">Ricin B lectin domain-containing protein</fullName>
    </recommendedName>
</protein>
<evidence type="ECO:0000259" key="2">
    <source>
        <dbReference type="Pfam" id="PF14200"/>
    </source>
</evidence>